<comment type="caution">
    <text evidence="6">The sequence shown here is derived from an EMBL/GenBank/DDBJ whole genome shotgun (WGS) entry which is preliminary data.</text>
</comment>
<feature type="transmembrane region" description="Helical" evidence="5">
    <location>
        <begin position="295"/>
        <end position="314"/>
    </location>
</feature>
<evidence type="ECO:0000256" key="1">
    <source>
        <dbReference type="ARBA" id="ARBA00004141"/>
    </source>
</evidence>
<dbReference type="Gene3D" id="1.50.10.150">
    <property type="entry name" value="Voltage-dependent anion channel"/>
    <property type="match status" value="1"/>
</dbReference>
<feature type="transmembrane region" description="Helical" evidence="5">
    <location>
        <begin position="157"/>
        <end position="177"/>
    </location>
</feature>
<gene>
    <name evidence="6" type="ORF">P3H78_21100</name>
</gene>
<proteinExistence type="predicted"/>
<keyword evidence="2 5" id="KW-0812">Transmembrane</keyword>
<keyword evidence="7" id="KW-1185">Reference proteome</keyword>
<evidence type="ECO:0000256" key="3">
    <source>
        <dbReference type="ARBA" id="ARBA00022989"/>
    </source>
</evidence>
<reference evidence="6 7" key="1">
    <citation type="submission" date="2023-03" db="EMBL/GenBank/DDBJ databases">
        <title>Draft genome sequence of Streptomyces sp. K1PA1 isolated from peat swamp forest in Thailand.</title>
        <authorList>
            <person name="Klaysubun C."/>
            <person name="Duangmal K."/>
        </authorList>
    </citation>
    <scope>NUCLEOTIDE SEQUENCE [LARGE SCALE GENOMIC DNA]</scope>
    <source>
        <strain evidence="6 7">K1PA1</strain>
    </source>
</reference>
<feature type="transmembrane region" description="Helical" evidence="5">
    <location>
        <begin position="76"/>
        <end position="95"/>
    </location>
</feature>
<dbReference type="Proteomes" id="UP001221150">
    <property type="component" value="Unassembled WGS sequence"/>
</dbReference>
<dbReference type="Pfam" id="PF03595">
    <property type="entry name" value="SLAC1"/>
    <property type="match status" value="1"/>
</dbReference>
<dbReference type="EMBL" id="JARJBB010000011">
    <property type="protein sequence ID" value="MDF3301073.1"/>
    <property type="molecule type" value="Genomic_DNA"/>
</dbReference>
<evidence type="ECO:0000313" key="6">
    <source>
        <dbReference type="EMBL" id="MDF3301073.1"/>
    </source>
</evidence>
<evidence type="ECO:0008006" key="8">
    <source>
        <dbReference type="Google" id="ProtNLM"/>
    </source>
</evidence>
<keyword evidence="3 5" id="KW-1133">Transmembrane helix</keyword>
<keyword evidence="4 5" id="KW-0472">Membrane</keyword>
<evidence type="ECO:0000256" key="5">
    <source>
        <dbReference type="SAM" id="Phobius"/>
    </source>
</evidence>
<name>A0ABT6A8V5_9ACTN</name>
<feature type="transmembrane region" description="Helical" evidence="5">
    <location>
        <begin position="101"/>
        <end position="120"/>
    </location>
</feature>
<protein>
    <recommendedName>
        <fullName evidence="8">Integral membrane protein</fullName>
    </recommendedName>
</protein>
<dbReference type="InterPro" id="IPR004695">
    <property type="entry name" value="SLAC1/Mae1/Ssu1/TehA"/>
</dbReference>
<evidence type="ECO:0000313" key="7">
    <source>
        <dbReference type="Proteomes" id="UP001221150"/>
    </source>
</evidence>
<feature type="transmembrane region" description="Helical" evidence="5">
    <location>
        <begin position="132"/>
        <end position="151"/>
    </location>
</feature>
<organism evidence="6 7">
    <name type="scientific">Streptomyces tropicalis</name>
    <dbReference type="NCBI Taxonomy" id="3034234"/>
    <lineage>
        <taxon>Bacteria</taxon>
        <taxon>Bacillati</taxon>
        <taxon>Actinomycetota</taxon>
        <taxon>Actinomycetes</taxon>
        <taxon>Kitasatosporales</taxon>
        <taxon>Streptomycetaceae</taxon>
        <taxon>Streptomyces</taxon>
    </lineage>
</organism>
<feature type="transmembrane region" description="Helical" evidence="5">
    <location>
        <begin position="231"/>
        <end position="253"/>
    </location>
</feature>
<feature type="transmembrane region" description="Helical" evidence="5">
    <location>
        <begin position="265"/>
        <end position="283"/>
    </location>
</feature>
<accession>A0ABT6A8V5</accession>
<feature type="transmembrane region" description="Helical" evidence="5">
    <location>
        <begin position="42"/>
        <end position="64"/>
    </location>
</feature>
<dbReference type="RefSeq" id="WP_276110652.1">
    <property type="nucleotide sequence ID" value="NZ_JARJBB010000011.1"/>
</dbReference>
<dbReference type="InterPro" id="IPR038665">
    <property type="entry name" value="Voltage-dep_anion_channel_sf"/>
</dbReference>
<evidence type="ECO:0000256" key="2">
    <source>
        <dbReference type="ARBA" id="ARBA00022692"/>
    </source>
</evidence>
<comment type="subcellular location">
    <subcellularLocation>
        <location evidence="1">Membrane</location>
        <topology evidence="1">Multi-pass membrane protein</topology>
    </subcellularLocation>
</comment>
<evidence type="ECO:0000256" key="4">
    <source>
        <dbReference type="ARBA" id="ARBA00023136"/>
    </source>
</evidence>
<feature type="transmembrane region" description="Helical" evidence="5">
    <location>
        <begin position="198"/>
        <end position="219"/>
    </location>
</feature>
<sequence>MPGTSPLRAWWARRPPAAGAAVMATGVLSAALYTAGDSALSLAALALACAVWPAFVALCAWRLLRARAVWAAQARTPAALTGAAGTALLGTGFALHGAHLVAAVLLAGAALLWAGLLVPVLRAGRRPASGPVFLGCAATEGLALPAAVLARAEQTPWLAHAAMALFWLGVALYVLALTRFDPRQVTEGRGDQWLAGGALALAALAGAQLLAAAGTRMYLWDSDDDGVLRSVTVTLLVLALCWYVVLLAAELAWPRLRYDERRWSTVFSLGATGAAVLSVAAVLRVPSLTGSGQVLLWIAVAAWAAVAAATVARAHTECRADR</sequence>